<dbReference type="AlphaFoldDB" id="A0AAP5Q4W6"/>
<organism evidence="3 5">
    <name type="scientific">Paraburkholderia fungorum</name>
    <dbReference type="NCBI Taxonomy" id="134537"/>
    <lineage>
        <taxon>Bacteria</taxon>
        <taxon>Pseudomonadati</taxon>
        <taxon>Pseudomonadota</taxon>
        <taxon>Betaproteobacteria</taxon>
        <taxon>Burkholderiales</taxon>
        <taxon>Burkholderiaceae</taxon>
        <taxon>Paraburkholderia</taxon>
    </lineage>
</organism>
<dbReference type="EMBL" id="JANSLM010000002">
    <property type="protein sequence ID" value="MDT8836754.1"/>
    <property type="molecule type" value="Genomic_DNA"/>
</dbReference>
<proteinExistence type="predicted"/>
<evidence type="ECO:0000313" key="4">
    <source>
        <dbReference type="Proteomes" id="UP000518681"/>
    </source>
</evidence>
<dbReference type="Proteomes" id="UP001246473">
    <property type="component" value="Unassembled WGS sequence"/>
</dbReference>
<reference evidence="3" key="2">
    <citation type="submission" date="2022-08" db="EMBL/GenBank/DDBJ databases">
        <authorList>
            <person name="Kim S.-J."/>
        </authorList>
    </citation>
    <scope>NUCLEOTIDE SEQUENCE</scope>
    <source>
        <strain evidence="3">KJ</strain>
    </source>
</reference>
<feature type="region of interest" description="Disordered" evidence="1">
    <location>
        <begin position="64"/>
        <end position="96"/>
    </location>
</feature>
<dbReference type="EMBL" id="JACIIK010000002">
    <property type="protein sequence ID" value="MBB6200510.1"/>
    <property type="molecule type" value="Genomic_DNA"/>
</dbReference>
<protein>
    <recommendedName>
        <fullName evidence="6">Periplasmic heavy metal sensor</fullName>
    </recommendedName>
</protein>
<name>A0AAP5Q4W6_9BURK</name>
<accession>A0AAP5Q4W6</accession>
<evidence type="ECO:0000313" key="3">
    <source>
        <dbReference type="EMBL" id="MDT8836754.1"/>
    </source>
</evidence>
<reference evidence="2 4" key="1">
    <citation type="submission" date="2020-08" db="EMBL/GenBank/DDBJ databases">
        <title>Genomic Encyclopedia of Type Strains, Phase IV (KMG-V): Genome sequencing to study the core and pangenomes of soil and plant-associated prokaryotes.</title>
        <authorList>
            <person name="Whitman W."/>
        </authorList>
    </citation>
    <scope>NUCLEOTIDE SEQUENCE [LARGE SCALE GENOMIC DNA]</scope>
    <source>
        <strain evidence="2 4">SEMIA 4013</strain>
    </source>
</reference>
<feature type="region of interest" description="Disordered" evidence="1">
    <location>
        <begin position="1"/>
        <end position="20"/>
    </location>
</feature>
<gene>
    <name evidence="2" type="ORF">GGD69_001356</name>
    <name evidence="3" type="ORF">ParKJ_04980</name>
</gene>
<comment type="caution">
    <text evidence="3">The sequence shown here is derived from an EMBL/GenBank/DDBJ whole genome shotgun (WGS) entry which is preliminary data.</text>
</comment>
<evidence type="ECO:0000313" key="5">
    <source>
        <dbReference type="Proteomes" id="UP001246473"/>
    </source>
</evidence>
<feature type="region of interest" description="Disordered" evidence="1">
    <location>
        <begin position="108"/>
        <end position="128"/>
    </location>
</feature>
<dbReference type="RefSeq" id="WP_146153379.1">
    <property type="nucleotide sequence ID" value="NZ_JACIII010000002.1"/>
</dbReference>
<evidence type="ECO:0000256" key="1">
    <source>
        <dbReference type="SAM" id="MobiDB-lite"/>
    </source>
</evidence>
<feature type="compositionally biased region" description="Basic and acidic residues" evidence="1">
    <location>
        <begin position="76"/>
        <end position="96"/>
    </location>
</feature>
<dbReference type="Proteomes" id="UP000518681">
    <property type="component" value="Unassembled WGS sequence"/>
</dbReference>
<sequence>MLTIGMPGVSTAGGDADQAREWGSGEFHRSMDVDSELAHLTKELDLTEEQRERILPILVEHQRKEQALHQNTSLSSDDRRAQAHAISDETHKEIDPLLTDRQRQVVEAIQQRAHHGTMRGASATSGGG</sequence>
<evidence type="ECO:0008006" key="6">
    <source>
        <dbReference type="Google" id="ProtNLM"/>
    </source>
</evidence>
<evidence type="ECO:0000313" key="2">
    <source>
        <dbReference type="EMBL" id="MBB6200510.1"/>
    </source>
</evidence>